<dbReference type="PROSITE" id="PS51433">
    <property type="entry name" value="PNT"/>
    <property type="match status" value="1"/>
</dbReference>
<sequence>MADYSKIFNTNFFDDETAQMVPGTATPDYSAAQWSPCSYDSSPATSCFTDNNYNNNNSTAWDLGSPAGSGSLDDCFVPNGNYVQPQAQTLQAYTYDGQLVKAEPTTLLDCLNAPMNTNSSNNVTPDQAYAAYQAQQHVEEARVKFEETSKMAQQIAYNDVMAACRALRISPDPAEWSIQDTRQWLLWTCQQYRNFGIDVNQLLNSRIDGLTLCLMTEADFKDIPFGDCIMWALEIWKGASEALKMEQRPIIKTSADLYQQQMSSPSDTESYSSIVYGQSFSGSSTTSSQQSYCFDQLSVGSPSSIPDSGLDIDGSEDGDSEGFDMTCGRATGSHTHLWQFLKEMLANPRYKSALHWTDRAQGIFKIDDSTLVAKKWGERKHRPAMNYDKLSRSIRQYYKKGIMKKTTRSQRLVYQFCAHYAN</sequence>
<dbReference type="PRINTS" id="PR00454">
    <property type="entry name" value="ETSDOMAIN"/>
</dbReference>
<dbReference type="InterPro" id="IPR036388">
    <property type="entry name" value="WH-like_DNA-bd_sf"/>
</dbReference>
<dbReference type="PANTHER" id="PTHR11849:SF182">
    <property type="entry name" value="SAM POINTED DOMAIN-CONTAINING ETS TRANSCRIPTION FACTOR"/>
    <property type="match status" value="1"/>
</dbReference>
<dbReference type="Gene3D" id="1.10.150.50">
    <property type="entry name" value="Transcription Factor, Ets-1"/>
    <property type="match status" value="1"/>
</dbReference>
<dbReference type="AlphaFoldDB" id="A0A1W0WG66"/>
<dbReference type="InterPro" id="IPR013761">
    <property type="entry name" value="SAM/pointed_sf"/>
</dbReference>
<keyword evidence="7" id="KW-1185">Reference proteome</keyword>
<dbReference type="GO" id="GO:0005634">
    <property type="term" value="C:nucleus"/>
    <property type="evidence" value="ECO:0007669"/>
    <property type="project" value="UniProtKB-SubCell"/>
</dbReference>
<dbReference type="SUPFAM" id="SSF46785">
    <property type="entry name" value="Winged helix' DNA-binding domain"/>
    <property type="match status" value="1"/>
</dbReference>
<comment type="subcellular location">
    <subcellularLocation>
        <location evidence="3">Nucleus</location>
    </subcellularLocation>
</comment>
<feature type="domain" description="PNT" evidence="5">
    <location>
        <begin position="155"/>
        <end position="240"/>
    </location>
</feature>
<comment type="caution">
    <text evidence="6">The sequence shown here is derived from an EMBL/GenBank/DDBJ whole genome shotgun (WGS) entry which is preliminary data.</text>
</comment>
<dbReference type="InterPro" id="IPR003118">
    <property type="entry name" value="Pointed_dom"/>
</dbReference>
<evidence type="ECO:0000313" key="6">
    <source>
        <dbReference type="EMBL" id="OQV14187.1"/>
    </source>
</evidence>
<reference evidence="7" key="1">
    <citation type="submission" date="2017-01" db="EMBL/GenBank/DDBJ databases">
        <title>Comparative genomics of anhydrobiosis in the tardigrade Hypsibius dujardini.</title>
        <authorList>
            <person name="Yoshida Y."/>
            <person name="Koutsovoulos G."/>
            <person name="Laetsch D."/>
            <person name="Stevens L."/>
            <person name="Kumar S."/>
            <person name="Horikawa D."/>
            <person name="Ishino K."/>
            <person name="Komine S."/>
            <person name="Tomita M."/>
            <person name="Blaxter M."/>
            <person name="Arakawa K."/>
        </authorList>
    </citation>
    <scope>NUCLEOTIDE SEQUENCE [LARGE SCALE GENOMIC DNA]</scope>
    <source>
        <strain evidence="7">Z151</strain>
    </source>
</reference>
<comment type="similarity">
    <text evidence="1 3">Belongs to the ETS family.</text>
</comment>
<dbReference type="Pfam" id="PF02198">
    <property type="entry name" value="SAM_PNT"/>
    <property type="match status" value="1"/>
</dbReference>
<dbReference type="SUPFAM" id="SSF47769">
    <property type="entry name" value="SAM/Pointed domain"/>
    <property type="match status" value="1"/>
</dbReference>
<dbReference type="Proteomes" id="UP000192578">
    <property type="component" value="Unassembled WGS sequence"/>
</dbReference>
<keyword evidence="2 3" id="KW-0238">DNA-binding</keyword>
<name>A0A1W0WG66_HYPEX</name>
<dbReference type="InterPro" id="IPR036390">
    <property type="entry name" value="WH_DNA-bd_sf"/>
</dbReference>
<proteinExistence type="inferred from homology"/>
<evidence type="ECO:0000256" key="3">
    <source>
        <dbReference type="RuleBase" id="RU004019"/>
    </source>
</evidence>
<dbReference type="Gene3D" id="1.10.10.10">
    <property type="entry name" value="Winged helix-like DNA-binding domain superfamily/Winged helix DNA-binding domain"/>
    <property type="match status" value="1"/>
</dbReference>
<dbReference type="OrthoDB" id="10057999at2759"/>
<dbReference type="GO" id="GO:0043565">
    <property type="term" value="F:sequence-specific DNA binding"/>
    <property type="evidence" value="ECO:0007669"/>
    <property type="project" value="InterPro"/>
</dbReference>
<evidence type="ECO:0000313" key="7">
    <source>
        <dbReference type="Proteomes" id="UP000192578"/>
    </source>
</evidence>
<evidence type="ECO:0000256" key="1">
    <source>
        <dbReference type="ARBA" id="ARBA00005562"/>
    </source>
</evidence>
<protein>
    <submittedName>
        <fullName evidence="6">DNA-binding protein D-ETS-4</fullName>
    </submittedName>
</protein>
<accession>A0A1W0WG66</accession>
<evidence type="ECO:0000259" key="5">
    <source>
        <dbReference type="PROSITE" id="PS51433"/>
    </source>
</evidence>
<dbReference type="GO" id="GO:0030154">
    <property type="term" value="P:cell differentiation"/>
    <property type="evidence" value="ECO:0007669"/>
    <property type="project" value="TreeGrafter"/>
</dbReference>
<evidence type="ECO:0000256" key="2">
    <source>
        <dbReference type="ARBA" id="ARBA00023125"/>
    </source>
</evidence>
<feature type="domain" description="ETS" evidence="4">
    <location>
        <begin position="335"/>
        <end position="417"/>
    </location>
</feature>
<keyword evidence="3" id="KW-0539">Nucleus</keyword>
<dbReference type="Pfam" id="PF00178">
    <property type="entry name" value="Ets"/>
    <property type="match status" value="1"/>
</dbReference>
<evidence type="ECO:0000259" key="4">
    <source>
        <dbReference type="PROSITE" id="PS50061"/>
    </source>
</evidence>
<dbReference type="InterPro" id="IPR046328">
    <property type="entry name" value="ETS_fam"/>
</dbReference>
<dbReference type="InterPro" id="IPR000418">
    <property type="entry name" value="Ets_dom"/>
</dbReference>
<dbReference type="GO" id="GO:0000981">
    <property type="term" value="F:DNA-binding transcription factor activity, RNA polymerase II-specific"/>
    <property type="evidence" value="ECO:0007669"/>
    <property type="project" value="TreeGrafter"/>
</dbReference>
<dbReference type="EMBL" id="MTYJ01000109">
    <property type="protein sequence ID" value="OQV14187.1"/>
    <property type="molecule type" value="Genomic_DNA"/>
</dbReference>
<dbReference type="SMART" id="SM00413">
    <property type="entry name" value="ETS"/>
    <property type="match status" value="1"/>
</dbReference>
<dbReference type="PANTHER" id="PTHR11849">
    <property type="entry name" value="ETS"/>
    <property type="match status" value="1"/>
</dbReference>
<organism evidence="6 7">
    <name type="scientific">Hypsibius exemplaris</name>
    <name type="common">Freshwater tardigrade</name>
    <dbReference type="NCBI Taxonomy" id="2072580"/>
    <lineage>
        <taxon>Eukaryota</taxon>
        <taxon>Metazoa</taxon>
        <taxon>Ecdysozoa</taxon>
        <taxon>Tardigrada</taxon>
        <taxon>Eutardigrada</taxon>
        <taxon>Parachela</taxon>
        <taxon>Hypsibioidea</taxon>
        <taxon>Hypsibiidae</taxon>
        <taxon>Hypsibius</taxon>
    </lineage>
</organism>
<dbReference type="PROSITE" id="PS50061">
    <property type="entry name" value="ETS_DOMAIN_3"/>
    <property type="match status" value="1"/>
</dbReference>
<gene>
    <name evidence="6" type="ORF">BV898_11658</name>
</gene>
<dbReference type="SMART" id="SM00251">
    <property type="entry name" value="SAM_PNT"/>
    <property type="match status" value="1"/>
</dbReference>
<dbReference type="PROSITE" id="PS00346">
    <property type="entry name" value="ETS_DOMAIN_2"/>
    <property type="match status" value="1"/>
</dbReference>